<keyword evidence="4" id="KW-0808">Transferase</keyword>
<sequence>MNLRIRKFRARLLICLKFVFPIIVFHVVEIMIIFIFEESDTLYELNQCYLDELPGTISTNWSSNAGHEYLEDVLLSDIKPIPGRAIYFLETKCYSLNSQSHYLINLTARQTCSIESAALHNPNFQVFVLFANPKVIDPENPFLNIIRSYSNVHLRQLNIWRYVKDTPVEDWIVRDNKFISRFPTEHTSDLLRLLTVYRFGGIYMDMDVVVLRSMEDIPLNFMGAQITNVISNAVISLEPTGIGHEVGELFLREFQQTFNGTYYLFNGPMLIERVLAKICGTKSVIEMINNRERCHGVRLFDASAFFILQKLIYLFDPRMLNDGIEKTKNSYLIHLWNKGSQKCKLVGPSSTYGRYAAQNCPKTYAAAGHLF</sequence>
<comment type="subcellular location">
    <subcellularLocation>
        <location evidence="1">Golgi apparatus membrane</location>
        <topology evidence="1">Single-pass type II membrane protein</topology>
    </subcellularLocation>
</comment>
<dbReference type="GeneID" id="117565474"/>
<dbReference type="GO" id="GO:0035248">
    <property type="term" value="F:alpha-1,4-N-acetylgalactosaminyltransferase activity"/>
    <property type="evidence" value="ECO:0007669"/>
    <property type="project" value="TreeGrafter"/>
</dbReference>
<evidence type="ECO:0000313" key="9">
    <source>
        <dbReference type="Proteomes" id="UP000515160"/>
    </source>
</evidence>
<organism evidence="9 10">
    <name type="scientific">Drosophila albomicans</name>
    <name type="common">Fruit fly</name>
    <dbReference type="NCBI Taxonomy" id="7291"/>
    <lineage>
        <taxon>Eukaryota</taxon>
        <taxon>Metazoa</taxon>
        <taxon>Ecdysozoa</taxon>
        <taxon>Arthropoda</taxon>
        <taxon>Hexapoda</taxon>
        <taxon>Insecta</taxon>
        <taxon>Pterygota</taxon>
        <taxon>Neoptera</taxon>
        <taxon>Endopterygota</taxon>
        <taxon>Diptera</taxon>
        <taxon>Brachycera</taxon>
        <taxon>Muscomorpha</taxon>
        <taxon>Ephydroidea</taxon>
        <taxon>Drosophilidae</taxon>
        <taxon>Drosophila</taxon>
    </lineage>
</organism>
<dbReference type="SUPFAM" id="SSF53448">
    <property type="entry name" value="Nucleotide-diphospho-sugar transferases"/>
    <property type="match status" value="1"/>
</dbReference>
<proteinExistence type="inferred from homology"/>
<keyword evidence="5" id="KW-0333">Golgi apparatus</keyword>
<dbReference type="Gene3D" id="3.90.550.20">
    <property type="match status" value="1"/>
</dbReference>
<dbReference type="OrthoDB" id="409543at2759"/>
<evidence type="ECO:0000256" key="2">
    <source>
        <dbReference type="ARBA" id="ARBA00009003"/>
    </source>
</evidence>
<dbReference type="InterPro" id="IPR007652">
    <property type="entry name" value="A1-4-GlycosylTfrase_dom"/>
</dbReference>
<accession>A0A6P8W9V5</accession>
<protein>
    <submittedName>
        <fullName evidence="10">Lactosylceramide 4-alpha-galactosyltransferase-like</fullName>
    </submittedName>
</protein>
<keyword evidence="3" id="KW-0328">Glycosyltransferase</keyword>
<evidence type="ECO:0000313" key="10">
    <source>
        <dbReference type="RefSeq" id="XP_034100471.2"/>
    </source>
</evidence>
<evidence type="ECO:0000256" key="6">
    <source>
        <dbReference type="ARBA" id="ARBA00023136"/>
    </source>
</evidence>
<dbReference type="PANTHER" id="PTHR12042">
    <property type="entry name" value="LACTOSYLCERAMIDE 4-ALPHA-GALACTOSYLTRANSFERASE ALPHA- 1,4-GALACTOSYLTRANSFERASE"/>
    <property type="match status" value="1"/>
</dbReference>
<dbReference type="GO" id="GO:0000139">
    <property type="term" value="C:Golgi membrane"/>
    <property type="evidence" value="ECO:0007669"/>
    <property type="project" value="UniProtKB-SubCell"/>
</dbReference>
<evidence type="ECO:0000256" key="5">
    <source>
        <dbReference type="ARBA" id="ARBA00023034"/>
    </source>
</evidence>
<dbReference type="Pfam" id="PF04488">
    <property type="entry name" value="Gly_transf_sug"/>
    <property type="match status" value="1"/>
</dbReference>
<dbReference type="AlphaFoldDB" id="A0A6P8W9V5"/>
<comment type="similarity">
    <text evidence="2">Belongs to the glycosyltransferase 32 family.</text>
</comment>
<evidence type="ECO:0000256" key="3">
    <source>
        <dbReference type="ARBA" id="ARBA00022676"/>
    </source>
</evidence>
<dbReference type="Pfam" id="PF04572">
    <property type="entry name" value="Gb3_synth"/>
    <property type="match status" value="1"/>
</dbReference>
<feature type="domain" description="Alpha 1,4-glycosyltransferase" evidence="8">
    <location>
        <begin position="241"/>
        <end position="367"/>
    </location>
</feature>
<reference evidence="10" key="1">
    <citation type="submission" date="2025-08" db="UniProtKB">
        <authorList>
            <consortium name="RefSeq"/>
        </authorList>
    </citation>
    <scope>IDENTIFICATION</scope>
    <source>
        <strain evidence="10">15112-1751.03</strain>
        <tissue evidence="10">Whole Adult</tissue>
    </source>
</reference>
<dbReference type="GO" id="GO:0006688">
    <property type="term" value="P:glycosphingolipid biosynthetic process"/>
    <property type="evidence" value="ECO:0007669"/>
    <property type="project" value="TreeGrafter"/>
</dbReference>
<keyword evidence="9" id="KW-1185">Reference proteome</keyword>
<dbReference type="InterPro" id="IPR029044">
    <property type="entry name" value="Nucleotide-diphossugar_trans"/>
</dbReference>
<name>A0A6P8W9V5_DROAB</name>
<dbReference type="InterPro" id="IPR007577">
    <property type="entry name" value="GlycoTrfase_DXD_sugar-bd_CS"/>
</dbReference>
<dbReference type="InterPro" id="IPR051981">
    <property type="entry name" value="Glycosyltransf_32"/>
</dbReference>
<dbReference type="RefSeq" id="XP_034100471.2">
    <property type="nucleotide sequence ID" value="XM_034244580.2"/>
</dbReference>
<dbReference type="PANTHER" id="PTHR12042:SF21">
    <property type="entry name" value="ALPHA1,4-GALACTOSYLTRANSFERASE 1-RELATED"/>
    <property type="match status" value="1"/>
</dbReference>
<feature type="transmembrane region" description="Helical" evidence="7">
    <location>
        <begin position="12"/>
        <end position="36"/>
    </location>
</feature>
<gene>
    <name evidence="10" type="primary">LOC117565474</name>
</gene>
<keyword evidence="7" id="KW-0812">Transmembrane</keyword>
<dbReference type="Proteomes" id="UP000515160">
    <property type="component" value="Chromosome 2L"/>
</dbReference>
<evidence type="ECO:0000259" key="8">
    <source>
        <dbReference type="Pfam" id="PF04572"/>
    </source>
</evidence>
<evidence type="ECO:0000256" key="4">
    <source>
        <dbReference type="ARBA" id="ARBA00022679"/>
    </source>
</evidence>
<keyword evidence="6 7" id="KW-0472">Membrane</keyword>
<evidence type="ECO:0000256" key="7">
    <source>
        <dbReference type="SAM" id="Phobius"/>
    </source>
</evidence>
<evidence type="ECO:0000256" key="1">
    <source>
        <dbReference type="ARBA" id="ARBA00004323"/>
    </source>
</evidence>
<keyword evidence="7" id="KW-1133">Transmembrane helix</keyword>